<evidence type="ECO:0000313" key="4">
    <source>
        <dbReference type="Proteomes" id="UP000256304"/>
    </source>
</evidence>
<name>A0A3D9R1T4_9BACL</name>
<evidence type="ECO:0000259" key="2">
    <source>
        <dbReference type="Pfam" id="PF14607"/>
    </source>
</evidence>
<dbReference type="InterPro" id="IPR013830">
    <property type="entry name" value="SGNH_hydro"/>
</dbReference>
<reference evidence="3 4" key="1">
    <citation type="submission" date="2018-08" db="EMBL/GenBank/DDBJ databases">
        <title>Genomic Encyclopedia of Type Strains, Phase III (KMG-III): the genomes of soil and plant-associated and newly described type strains.</title>
        <authorList>
            <person name="Whitman W."/>
        </authorList>
    </citation>
    <scope>NUCLEOTIDE SEQUENCE [LARGE SCALE GENOMIC DNA]</scope>
    <source>
        <strain evidence="3 4">CGMCC 1.10966</strain>
    </source>
</reference>
<keyword evidence="4" id="KW-1185">Reference proteome</keyword>
<dbReference type="AlphaFoldDB" id="A0A3D9R1T4"/>
<keyword evidence="3" id="KW-0378">Hydrolase</keyword>
<comment type="caution">
    <text evidence="3">The sequence shown here is derived from an EMBL/GenBank/DDBJ whole genome shotgun (WGS) entry which is preliminary data.</text>
</comment>
<dbReference type="Gene3D" id="2.60.120.260">
    <property type="entry name" value="Galactose-binding domain-like"/>
    <property type="match status" value="1"/>
</dbReference>
<gene>
    <name evidence="3" type="ORF">A8990_13832</name>
</gene>
<sequence length="352" mass="39560">MDNEVEIKERLKWLSPLEAPFRLSGFAWGTYGGKYRRLPVVEPGVLRQAVDELANNTAGGQIRFRTNATKLAIQAKLYASNTAEHIPATAVNGFDCYLGDHASQLYYGTTRFPYDADHYEYVFYEDLTSEMRGVTLHFPLFQGVHEVQIGVNADAVIEEPFAYDSDGKVIVYGTSITQGGCASRPGMAYSNILSRRFNLEFINLGFSGNGQGDPEVATFINDINYPNVVVLDYDTNCPTPQKLKDTMPEFIRIIRGKHPKVPIIVVSRIPFGFEHAKRSSYHDRIERMTFQRELVDTLRSQDDGFIHFCDGADLLGDIWNECTVDGIHHTDLGFMQLANGLTSILQNILKGR</sequence>
<evidence type="ECO:0000259" key="1">
    <source>
        <dbReference type="Pfam" id="PF14606"/>
    </source>
</evidence>
<dbReference type="Pfam" id="PF14607">
    <property type="entry name" value="GxDLY"/>
    <property type="match status" value="1"/>
</dbReference>
<dbReference type="PANTHER" id="PTHR30383:SF5">
    <property type="entry name" value="SGNH HYDROLASE-TYPE ESTERASE DOMAIN-CONTAINING PROTEIN"/>
    <property type="match status" value="1"/>
</dbReference>
<dbReference type="Proteomes" id="UP000256304">
    <property type="component" value="Unassembled WGS sequence"/>
</dbReference>
<feature type="domain" description="SGNH hydrolase-type esterase" evidence="1">
    <location>
        <begin position="168"/>
        <end position="345"/>
    </location>
</feature>
<dbReference type="EMBL" id="QTTN01000038">
    <property type="protein sequence ID" value="REE68103.1"/>
    <property type="molecule type" value="Genomic_DNA"/>
</dbReference>
<feature type="domain" description="SGNH hydrolase-type esterase N-terminal" evidence="2">
    <location>
        <begin position="11"/>
        <end position="157"/>
    </location>
</feature>
<dbReference type="SUPFAM" id="SSF52266">
    <property type="entry name" value="SGNH hydrolase"/>
    <property type="match status" value="1"/>
</dbReference>
<dbReference type="Pfam" id="PF14606">
    <property type="entry name" value="Lipase_GDSL_3"/>
    <property type="match status" value="1"/>
</dbReference>
<organism evidence="3 4">
    <name type="scientific">Paenibacillus taihuensis</name>
    <dbReference type="NCBI Taxonomy" id="1156355"/>
    <lineage>
        <taxon>Bacteria</taxon>
        <taxon>Bacillati</taxon>
        <taxon>Bacillota</taxon>
        <taxon>Bacilli</taxon>
        <taxon>Bacillales</taxon>
        <taxon>Paenibacillaceae</taxon>
        <taxon>Paenibacillus</taxon>
    </lineage>
</organism>
<dbReference type="PANTHER" id="PTHR30383">
    <property type="entry name" value="THIOESTERASE 1/PROTEASE 1/LYSOPHOSPHOLIPASE L1"/>
    <property type="match status" value="1"/>
</dbReference>
<accession>A0A3D9R1T4</accession>
<dbReference type="RefSeq" id="WP_181909761.1">
    <property type="nucleotide sequence ID" value="NZ_QTTN01000038.1"/>
</dbReference>
<dbReference type="GO" id="GO:0004622">
    <property type="term" value="F:phosphatidylcholine lysophospholipase activity"/>
    <property type="evidence" value="ECO:0007669"/>
    <property type="project" value="TreeGrafter"/>
</dbReference>
<dbReference type="InterPro" id="IPR051532">
    <property type="entry name" value="Ester_Hydrolysis_Enzymes"/>
</dbReference>
<protein>
    <submittedName>
        <fullName evidence="3">SGNH-like hydrolase/esterase family protein</fullName>
    </submittedName>
</protein>
<dbReference type="InterPro" id="IPR036514">
    <property type="entry name" value="SGNH_hydro_sf"/>
</dbReference>
<dbReference type="InterPro" id="IPR032740">
    <property type="entry name" value="GxDLY"/>
</dbReference>
<proteinExistence type="predicted"/>
<evidence type="ECO:0000313" key="3">
    <source>
        <dbReference type="EMBL" id="REE68103.1"/>
    </source>
</evidence>
<dbReference type="Gene3D" id="3.40.50.1110">
    <property type="entry name" value="SGNH hydrolase"/>
    <property type="match status" value="1"/>
</dbReference>